<dbReference type="AlphaFoldDB" id="A0A816ZJ23"/>
<gene>
    <name evidence="2" type="ORF">MBJ925_LOCUS36156</name>
</gene>
<protein>
    <recommendedName>
        <fullName evidence="4">G-protein coupled receptors family 1 profile domain-containing protein</fullName>
    </recommendedName>
</protein>
<name>A0A816ZJ23_9BILA</name>
<evidence type="ECO:0000313" key="3">
    <source>
        <dbReference type="Proteomes" id="UP000663824"/>
    </source>
</evidence>
<evidence type="ECO:0000313" key="2">
    <source>
        <dbReference type="EMBL" id="CAF2216488.1"/>
    </source>
</evidence>
<dbReference type="EMBL" id="CAJNRE010019907">
    <property type="protein sequence ID" value="CAF2216488.1"/>
    <property type="molecule type" value="Genomic_DNA"/>
</dbReference>
<sequence length="158" mass="18806">MNTKNDYSLTNVIFGYYGLVLVIIGTLLNLFTFFMLCHSTFGNAKKRPTLHYMREMALFDIAMLYGWNLDHYLLPVHGFKLHFYSVAWCKFTGFLNYFADQASTWLRVFLCLDRYLALNHLHRTWFMCQHEKISFCCNVLKGSVLLRKVIIYLEFRNK</sequence>
<accession>A0A816ZJ23</accession>
<reference evidence="2" key="1">
    <citation type="submission" date="2021-02" db="EMBL/GenBank/DDBJ databases">
        <authorList>
            <person name="Nowell W R."/>
        </authorList>
    </citation>
    <scope>NUCLEOTIDE SEQUENCE</scope>
</reference>
<keyword evidence="1" id="KW-1133">Transmembrane helix</keyword>
<keyword evidence="1" id="KW-0812">Transmembrane</keyword>
<proteinExistence type="predicted"/>
<feature type="transmembrane region" description="Helical" evidence="1">
    <location>
        <begin position="12"/>
        <end position="36"/>
    </location>
</feature>
<dbReference type="Proteomes" id="UP000663824">
    <property type="component" value="Unassembled WGS sequence"/>
</dbReference>
<keyword evidence="1" id="KW-0472">Membrane</keyword>
<evidence type="ECO:0008006" key="4">
    <source>
        <dbReference type="Google" id="ProtNLM"/>
    </source>
</evidence>
<evidence type="ECO:0000256" key="1">
    <source>
        <dbReference type="SAM" id="Phobius"/>
    </source>
</evidence>
<comment type="caution">
    <text evidence="2">The sequence shown here is derived from an EMBL/GenBank/DDBJ whole genome shotgun (WGS) entry which is preliminary data.</text>
</comment>
<dbReference type="Gene3D" id="1.20.1070.10">
    <property type="entry name" value="Rhodopsin 7-helix transmembrane proteins"/>
    <property type="match status" value="1"/>
</dbReference>
<organism evidence="2 3">
    <name type="scientific">Rotaria magnacalcarata</name>
    <dbReference type="NCBI Taxonomy" id="392030"/>
    <lineage>
        <taxon>Eukaryota</taxon>
        <taxon>Metazoa</taxon>
        <taxon>Spiralia</taxon>
        <taxon>Gnathifera</taxon>
        <taxon>Rotifera</taxon>
        <taxon>Eurotatoria</taxon>
        <taxon>Bdelloidea</taxon>
        <taxon>Philodinida</taxon>
        <taxon>Philodinidae</taxon>
        <taxon>Rotaria</taxon>
    </lineage>
</organism>
<dbReference type="SUPFAM" id="SSF81321">
    <property type="entry name" value="Family A G protein-coupled receptor-like"/>
    <property type="match status" value="1"/>
</dbReference>